<dbReference type="CDD" id="cd02440">
    <property type="entry name" value="AdoMet_MTases"/>
    <property type="match status" value="1"/>
</dbReference>
<sequence>MVERHSHHDVERYKTVIKEAFTKHYEEGSDVWSNDASLVDATKIAFDTAFKRLNRRLHLLDIGCGNGRHLMSLPNLASYTGIDLFHHENWESYDGTKPFEVKFIQDDFLAWAMRQTQKFDLIVDNGCFHHQHPDEHFDYLQQISECLQSDGLFSVVVWGEVFREGNIDDYGRYHCYFSPESIVQLIESTPLEVLRVIESKALIGKSQLQVIALKK</sequence>
<dbReference type="Pfam" id="PF13649">
    <property type="entry name" value="Methyltransf_25"/>
    <property type="match status" value="1"/>
</dbReference>
<dbReference type="InterPro" id="IPR041698">
    <property type="entry name" value="Methyltransf_25"/>
</dbReference>
<evidence type="ECO:0000313" key="3">
    <source>
        <dbReference type="Proteomes" id="UP001597343"/>
    </source>
</evidence>
<dbReference type="GO" id="GO:0032259">
    <property type="term" value="P:methylation"/>
    <property type="evidence" value="ECO:0007669"/>
    <property type="project" value="UniProtKB-KW"/>
</dbReference>
<gene>
    <name evidence="2" type="ORF">ACFSOY_19945</name>
</gene>
<protein>
    <submittedName>
        <fullName evidence="2">Class I SAM-dependent methyltransferase</fullName>
    </submittedName>
</protein>
<dbReference type="RefSeq" id="WP_386049612.1">
    <property type="nucleotide sequence ID" value="NZ_JBHUIO010000019.1"/>
</dbReference>
<dbReference type="InterPro" id="IPR029063">
    <property type="entry name" value="SAM-dependent_MTases_sf"/>
</dbReference>
<evidence type="ECO:0000259" key="1">
    <source>
        <dbReference type="Pfam" id="PF13649"/>
    </source>
</evidence>
<keyword evidence="2" id="KW-0489">Methyltransferase</keyword>
<feature type="domain" description="Methyltransferase" evidence="1">
    <location>
        <begin position="60"/>
        <end position="151"/>
    </location>
</feature>
<proteinExistence type="predicted"/>
<reference evidence="3" key="1">
    <citation type="journal article" date="2019" name="Int. J. Syst. Evol. Microbiol.">
        <title>The Global Catalogue of Microorganisms (GCM) 10K type strain sequencing project: providing services to taxonomists for standard genome sequencing and annotation.</title>
        <authorList>
            <consortium name="The Broad Institute Genomics Platform"/>
            <consortium name="The Broad Institute Genome Sequencing Center for Infectious Disease"/>
            <person name="Wu L."/>
            <person name="Ma J."/>
        </authorList>
    </citation>
    <scope>NUCLEOTIDE SEQUENCE [LARGE SCALE GENOMIC DNA]</scope>
    <source>
        <strain evidence="3">CGMCC 1.13574</strain>
    </source>
</reference>
<dbReference type="Gene3D" id="3.40.50.150">
    <property type="entry name" value="Vaccinia Virus protein VP39"/>
    <property type="match status" value="1"/>
</dbReference>
<comment type="caution">
    <text evidence="2">The sequence shown here is derived from an EMBL/GenBank/DDBJ whole genome shotgun (WGS) entry which is preliminary data.</text>
</comment>
<dbReference type="GO" id="GO:0008168">
    <property type="term" value="F:methyltransferase activity"/>
    <property type="evidence" value="ECO:0007669"/>
    <property type="project" value="UniProtKB-KW"/>
</dbReference>
<dbReference type="EMBL" id="JBHUIO010000019">
    <property type="protein sequence ID" value="MFD2172223.1"/>
    <property type="molecule type" value="Genomic_DNA"/>
</dbReference>
<name>A0ABW5A1U8_9BACL</name>
<dbReference type="SUPFAM" id="SSF53335">
    <property type="entry name" value="S-adenosyl-L-methionine-dependent methyltransferases"/>
    <property type="match status" value="1"/>
</dbReference>
<dbReference type="Proteomes" id="UP001597343">
    <property type="component" value="Unassembled WGS sequence"/>
</dbReference>
<keyword evidence="3" id="KW-1185">Reference proteome</keyword>
<accession>A0ABW5A1U8</accession>
<organism evidence="2 3">
    <name type="scientific">Tumebacillus lipolyticus</name>
    <dbReference type="NCBI Taxonomy" id="1280370"/>
    <lineage>
        <taxon>Bacteria</taxon>
        <taxon>Bacillati</taxon>
        <taxon>Bacillota</taxon>
        <taxon>Bacilli</taxon>
        <taxon>Bacillales</taxon>
        <taxon>Alicyclobacillaceae</taxon>
        <taxon>Tumebacillus</taxon>
    </lineage>
</organism>
<evidence type="ECO:0000313" key="2">
    <source>
        <dbReference type="EMBL" id="MFD2172223.1"/>
    </source>
</evidence>
<keyword evidence="2" id="KW-0808">Transferase</keyword>